<reference evidence="2" key="1">
    <citation type="submission" date="2022-11" db="EMBL/GenBank/DDBJ databases">
        <title>Centuries of genome instability and evolution in soft-shell clam transmissible cancer (bioRxiv).</title>
        <authorList>
            <person name="Hart S.F.M."/>
            <person name="Yonemitsu M.A."/>
            <person name="Giersch R.M."/>
            <person name="Beal B.F."/>
            <person name="Arriagada G."/>
            <person name="Davis B.W."/>
            <person name="Ostrander E.A."/>
            <person name="Goff S.P."/>
            <person name="Metzger M.J."/>
        </authorList>
    </citation>
    <scope>NUCLEOTIDE SEQUENCE</scope>
    <source>
        <strain evidence="2">MELC-2E11</strain>
        <tissue evidence="2">Siphon/mantle</tissue>
    </source>
</reference>
<sequence length="617" mass="65689">MGRSSELETYMTYMAEYFSSSSHGCKGDFLDGALPSVATHTCSEEPNNLLRMDLRVRDDNGVAVRLSAVNSINETQVCSVSGSGSETSPFVVLSKVNKLTDSAVQNRCGMTAGSSGIYTWLFKAFTYNEGQTGVFQHSFLLRVVCDSSQRDGNIETIINFDVPNLRVNALNPSDVTGVDAVAVNSLIQCREPNAAYAPSTNPVAVATSGDALKVVGNYATATVVDGKKVIYIDCLVGICLLPDDSMCDNRCSAFGNGETLNAQLLVPLAEDGATVVKSADVNDFISLRAYNAPNGIDAPAAIQNAKGFYAYNCIYAENAGFNNAVQFIDNFGCVVPNTKLSALSGFEYNPVLSVPSSDVYVLDSGRILISNVGNLRLWANIITSPAIDININNDNGNDVGNNGLVTVGDRLALQLVITPRGQGVGSGAFNGAKAAFLYDCTIKINGGPAQPVLDGNGCRDPNSPITLSDTCRDATMVPGVEPFTVQCGTYAAPEGDSVTDCRVGYCDTEDNPFCVNRCQAGVITPEYADSIYMPDGLSASAAFVAAPRTTTTITPVPTQGPRTAEKSKELNDIIMAVSVVAGLLLLLGVLFGTLFIVRQQRNRAKRLDDRRDYDYRD</sequence>
<evidence type="ECO:0000313" key="2">
    <source>
        <dbReference type="EMBL" id="WAR23591.1"/>
    </source>
</evidence>
<evidence type="ECO:0000256" key="1">
    <source>
        <dbReference type="SAM" id="Phobius"/>
    </source>
</evidence>
<keyword evidence="1" id="KW-0472">Membrane</keyword>
<keyword evidence="1" id="KW-1133">Transmembrane helix</keyword>
<name>A0ABY7FWP3_MYAAR</name>
<feature type="transmembrane region" description="Helical" evidence="1">
    <location>
        <begin position="573"/>
        <end position="597"/>
    </location>
</feature>
<protein>
    <submittedName>
        <fullName evidence="2">Uncharacterized protein</fullName>
    </submittedName>
</protein>
<proteinExistence type="predicted"/>
<dbReference type="EMBL" id="CP111024">
    <property type="protein sequence ID" value="WAR23591.1"/>
    <property type="molecule type" value="Genomic_DNA"/>
</dbReference>
<keyword evidence="3" id="KW-1185">Reference proteome</keyword>
<dbReference type="Proteomes" id="UP001164746">
    <property type="component" value="Chromosome 13"/>
</dbReference>
<accession>A0ABY7FWP3</accession>
<evidence type="ECO:0000313" key="3">
    <source>
        <dbReference type="Proteomes" id="UP001164746"/>
    </source>
</evidence>
<gene>
    <name evidence="2" type="ORF">MAR_037260</name>
</gene>
<keyword evidence="1" id="KW-0812">Transmembrane</keyword>
<organism evidence="2 3">
    <name type="scientific">Mya arenaria</name>
    <name type="common">Soft-shell clam</name>
    <dbReference type="NCBI Taxonomy" id="6604"/>
    <lineage>
        <taxon>Eukaryota</taxon>
        <taxon>Metazoa</taxon>
        <taxon>Spiralia</taxon>
        <taxon>Lophotrochozoa</taxon>
        <taxon>Mollusca</taxon>
        <taxon>Bivalvia</taxon>
        <taxon>Autobranchia</taxon>
        <taxon>Heteroconchia</taxon>
        <taxon>Euheterodonta</taxon>
        <taxon>Imparidentia</taxon>
        <taxon>Neoheterodontei</taxon>
        <taxon>Myida</taxon>
        <taxon>Myoidea</taxon>
        <taxon>Myidae</taxon>
        <taxon>Mya</taxon>
    </lineage>
</organism>